<evidence type="ECO:0000256" key="2">
    <source>
        <dbReference type="ARBA" id="ARBA00022723"/>
    </source>
</evidence>
<evidence type="ECO:0000256" key="1">
    <source>
        <dbReference type="ARBA" id="ARBA00012928"/>
    </source>
</evidence>
<keyword evidence="3" id="KW-0862">Zinc</keyword>
<dbReference type="GO" id="GO:0000122">
    <property type="term" value="P:negative regulation of transcription by RNA polymerase II"/>
    <property type="evidence" value="ECO:0007669"/>
    <property type="project" value="TreeGrafter"/>
</dbReference>
<dbReference type="AlphaFoldDB" id="A0A814QLF2"/>
<dbReference type="PANTHER" id="PTHR11085:SF12">
    <property type="entry name" value="NAD-DEPENDENT PROTEIN DEACYLASE SIRTUIN-6"/>
    <property type="match status" value="1"/>
</dbReference>
<dbReference type="SUPFAM" id="SSF52467">
    <property type="entry name" value="DHS-like NAD/FAD-binding domain"/>
    <property type="match status" value="1"/>
</dbReference>
<dbReference type="GO" id="GO:0005634">
    <property type="term" value="C:nucleus"/>
    <property type="evidence" value="ECO:0007669"/>
    <property type="project" value="TreeGrafter"/>
</dbReference>
<sequence>MRTCRSTGYSAEKNSQLAEWIRNAEHFIVFTGAGVSILTGIESADVCNCFRAEMNTILSTGLGVWELRNHSGVTRSPITRITATTKTFPSANHMALVEFPHRNLLRFVISQNTDGLRLQSGLTMNNIS</sequence>
<evidence type="ECO:0000313" key="5">
    <source>
        <dbReference type="Proteomes" id="UP000663828"/>
    </source>
</evidence>
<reference evidence="4" key="1">
    <citation type="submission" date="2021-02" db="EMBL/GenBank/DDBJ databases">
        <authorList>
            <person name="Nowell W R."/>
        </authorList>
    </citation>
    <scope>NUCLEOTIDE SEQUENCE</scope>
</reference>
<protein>
    <recommendedName>
        <fullName evidence="1">protein acetyllysine N-acetyltransferase</fullName>
        <ecNumber evidence="1">2.3.1.286</ecNumber>
    </recommendedName>
</protein>
<dbReference type="GO" id="GO:0003714">
    <property type="term" value="F:transcription corepressor activity"/>
    <property type="evidence" value="ECO:0007669"/>
    <property type="project" value="TreeGrafter"/>
</dbReference>
<evidence type="ECO:0000256" key="3">
    <source>
        <dbReference type="ARBA" id="ARBA00022833"/>
    </source>
</evidence>
<dbReference type="EMBL" id="CAJNOR010001315">
    <property type="protein sequence ID" value="CAF1120025.1"/>
    <property type="molecule type" value="Genomic_DNA"/>
</dbReference>
<accession>A0A814QLF2</accession>
<dbReference type="Proteomes" id="UP000663828">
    <property type="component" value="Unassembled WGS sequence"/>
</dbReference>
<proteinExistence type="predicted"/>
<dbReference type="GO" id="GO:0017136">
    <property type="term" value="F:histone deacetylase activity, NAD-dependent"/>
    <property type="evidence" value="ECO:0007669"/>
    <property type="project" value="TreeGrafter"/>
</dbReference>
<dbReference type="InterPro" id="IPR029035">
    <property type="entry name" value="DHS-like_NAD/FAD-binding_dom"/>
</dbReference>
<comment type="caution">
    <text evidence="4">The sequence shown here is derived from an EMBL/GenBank/DDBJ whole genome shotgun (WGS) entry which is preliminary data.</text>
</comment>
<dbReference type="PANTHER" id="PTHR11085">
    <property type="entry name" value="NAD-DEPENDENT PROTEIN DEACYLASE SIRTUIN-5, MITOCHONDRIAL-RELATED"/>
    <property type="match status" value="1"/>
</dbReference>
<dbReference type="InterPro" id="IPR050134">
    <property type="entry name" value="NAD-dep_sirtuin_deacylases"/>
</dbReference>
<keyword evidence="2" id="KW-0479">Metal-binding</keyword>
<dbReference type="EC" id="2.3.1.286" evidence="1"/>
<dbReference type="Gene3D" id="3.40.50.1220">
    <property type="entry name" value="TPP-binding domain"/>
    <property type="match status" value="1"/>
</dbReference>
<organism evidence="4 5">
    <name type="scientific">Adineta ricciae</name>
    <name type="common">Rotifer</name>
    <dbReference type="NCBI Taxonomy" id="249248"/>
    <lineage>
        <taxon>Eukaryota</taxon>
        <taxon>Metazoa</taxon>
        <taxon>Spiralia</taxon>
        <taxon>Gnathifera</taxon>
        <taxon>Rotifera</taxon>
        <taxon>Eurotatoria</taxon>
        <taxon>Bdelloidea</taxon>
        <taxon>Adinetida</taxon>
        <taxon>Adinetidae</taxon>
        <taxon>Adineta</taxon>
    </lineage>
</organism>
<gene>
    <name evidence="4" type="ORF">XAT740_LOCUS19330</name>
</gene>
<dbReference type="GO" id="GO:0070403">
    <property type="term" value="F:NAD+ binding"/>
    <property type="evidence" value="ECO:0007669"/>
    <property type="project" value="TreeGrafter"/>
</dbReference>
<keyword evidence="5" id="KW-1185">Reference proteome</keyword>
<dbReference type="GO" id="GO:0046872">
    <property type="term" value="F:metal ion binding"/>
    <property type="evidence" value="ECO:0007669"/>
    <property type="project" value="UniProtKB-KW"/>
</dbReference>
<evidence type="ECO:0000313" key="4">
    <source>
        <dbReference type="EMBL" id="CAF1120025.1"/>
    </source>
</evidence>
<name>A0A814QLF2_ADIRI</name>